<accession>A0A4R0I7T1</accession>
<proteinExistence type="predicted"/>
<dbReference type="Proteomes" id="UP000292695">
    <property type="component" value="Unassembled WGS sequence"/>
</dbReference>
<dbReference type="OrthoDB" id="3817664at2"/>
<sequence>MSRRKLLNIGLTLAVLVAIVGLYRLTPTQQDIQQPTAVKGIVGRAVQTPRFDLTVDDVRVGKKLRIPRSTPDRDSLTAFVVVDASVTAKREPMHIFGVKIRSADGITYLGANRSGLDRVDLTGTEFAPDIPVRGSFVVEMPADKVPGATLLVMEKSILNDLEPQVTVPLGDDAPKLEDVVTLTAASDT</sequence>
<keyword evidence="1" id="KW-0812">Transmembrane</keyword>
<gene>
    <name evidence="2" type="ORF">E0H50_30950</name>
</gene>
<evidence type="ECO:0000313" key="3">
    <source>
        <dbReference type="Proteomes" id="UP000292695"/>
    </source>
</evidence>
<feature type="transmembrane region" description="Helical" evidence="1">
    <location>
        <begin position="7"/>
        <end position="25"/>
    </location>
</feature>
<keyword evidence="1" id="KW-0472">Membrane</keyword>
<comment type="caution">
    <text evidence="2">The sequence shown here is derived from an EMBL/GenBank/DDBJ whole genome shotgun (WGS) entry which is preliminary data.</text>
</comment>
<reference evidence="2 3" key="1">
    <citation type="submission" date="2019-02" db="EMBL/GenBank/DDBJ databases">
        <title>Kribbella capetownensis sp. nov. and Kribbella speibonae sp. nov., isolated from soil.</title>
        <authorList>
            <person name="Curtis S.M."/>
            <person name="Norton I."/>
            <person name="Everest G.J."/>
            <person name="Meyers P.R."/>
        </authorList>
    </citation>
    <scope>NUCLEOTIDE SEQUENCE [LARGE SCALE GENOMIC DNA]</scope>
    <source>
        <strain evidence="2 3">DSM 27082</strain>
    </source>
</reference>
<dbReference type="RefSeq" id="WP_131294206.1">
    <property type="nucleotide sequence ID" value="NZ_SJKA01000013.1"/>
</dbReference>
<dbReference type="AlphaFoldDB" id="A0A4R0I7T1"/>
<evidence type="ECO:0008006" key="4">
    <source>
        <dbReference type="Google" id="ProtNLM"/>
    </source>
</evidence>
<protein>
    <recommendedName>
        <fullName evidence="4">DUF4352 domain-containing protein</fullName>
    </recommendedName>
</protein>
<organism evidence="2 3">
    <name type="scientific">Kribbella sindirgiensis</name>
    <dbReference type="NCBI Taxonomy" id="1124744"/>
    <lineage>
        <taxon>Bacteria</taxon>
        <taxon>Bacillati</taxon>
        <taxon>Actinomycetota</taxon>
        <taxon>Actinomycetes</taxon>
        <taxon>Propionibacteriales</taxon>
        <taxon>Kribbellaceae</taxon>
        <taxon>Kribbella</taxon>
    </lineage>
</organism>
<dbReference type="EMBL" id="SJKA01000013">
    <property type="protein sequence ID" value="TCC26360.1"/>
    <property type="molecule type" value="Genomic_DNA"/>
</dbReference>
<name>A0A4R0I7T1_9ACTN</name>
<evidence type="ECO:0000256" key="1">
    <source>
        <dbReference type="SAM" id="Phobius"/>
    </source>
</evidence>
<evidence type="ECO:0000313" key="2">
    <source>
        <dbReference type="EMBL" id="TCC26360.1"/>
    </source>
</evidence>
<keyword evidence="3" id="KW-1185">Reference proteome</keyword>
<keyword evidence="1" id="KW-1133">Transmembrane helix</keyword>